<dbReference type="InterPro" id="IPR025705">
    <property type="entry name" value="Beta_hexosaminidase_sua/sub"/>
</dbReference>
<dbReference type="AlphaFoldDB" id="A0A545TNX9"/>
<dbReference type="Pfam" id="PF03173">
    <property type="entry name" value="CHB_HEX"/>
    <property type="match status" value="1"/>
</dbReference>
<evidence type="ECO:0000256" key="10">
    <source>
        <dbReference type="SAM" id="SignalP"/>
    </source>
</evidence>
<feature type="chain" id="PRO_5022027360" description="beta-N-acetylhexosaminidase" evidence="10">
    <location>
        <begin position="22"/>
        <end position="891"/>
    </location>
</feature>
<dbReference type="GO" id="GO:0005975">
    <property type="term" value="P:carbohydrate metabolic process"/>
    <property type="evidence" value="ECO:0007669"/>
    <property type="project" value="InterPro"/>
</dbReference>
<evidence type="ECO:0000256" key="3">
    <source>
        <dbReference type="ARBA" id="ARBA00012663"/>
    </source>
</evidence>
<evidence type="ECO:0000256" key="9">
    <source>
        <dbReference type="SAM" id="MobiDB-lite"/>
    </source>
</evidence>
<dbReference type="Pfam" id="PF02838">
    <property type="entry name" value="Glyco_hydro_20b"/>
    <property type="match status" value="1"/>
</dbReference>
<feature type="domain" description="Chitobiase/beta-hexosaminidases N-terminal" evidence="11">
    <location>
        <begin position="45"/>
        <end position="208"/>
    </location>
</feature>
<dbReference type="InterPro" id="IPR029018">
    <property type="entry name" value="Hex-like_dom2"/>
</dbReference>
<dbReference type="InterPro" id="IPR013783">
    <property type="entry name" value="Ig-like_fold"/>
</dbReference>
<dbReference type="InterPro" id="IPR004867">
    <property type="entry name" value="CHB_C_dom"/>
</dbReference>
<dbReference type="InterPro" id="IPR014756">
    <property type="entry name" value="Ig_E-set"/>
</dbReference>
<dbReference type="RefSeq" id="WP_142904765.1">
    <property type="nucleotide sequence ID" value="NZ_ML660093.1"/>
</dbReference>
<dbReference type="GO" id="GO:0004563">
    <property type="term" value="F:beta-N-acetylhexosaminidase activity"/>
    <property type="evidence" value="ECO:0007669"/>
    <property type="project" value="UniProtKB-EC"/>
</dbReference>
<dbReference type="GO" id="GO:0030247">
    <property type="term" value="F:polysaccharide binding"/>
    <property type="evidence" value="ECO:0007669"/>
    <property type="project" value="InterPro"/>
</dbReference>
<dbReference type="EC" id="3.2.1.52" evidence="3"/>
<dbReference type="InterPro" id="IPR004866">
    <property type="entry name" value="CHB/HEX_N_dom"/>
</dbReference>
<dbReference type="PANTHER" id="PTHR22600">
    <property type="entry name" value="BETA-HEXOSAMINIDASE"/>
    <property type="match status" value="1"/>
</dbReference>
<dbReference type="Gene3D" id="2.60.40.10">
    <property type="entry name" value="Immunoglobulins"/>
    <property type="match status" value="1"/>
</dbReference>
<comment type="caution">
    <text evidence="12">The sequence shown here is derived from an EMBL/GenBank/DDBJ whole genome shotgun (WGS) entry which is preliminary data.</text>
</comment>
<accession>A0A545TNX9</accession>
<evidence type="ECO:0000256" key="5">
    <source>
        <dbReference type="ARBA" id="ARBA00023295"/>
    </source>
</evidence>
<dbReference type="SUPFAM" id="SSF51445">
    <property type="entry name" value="(Trans)glycosidases"/>
    <property type="match status" value="1"/>
</dbReference>
<keyword evidence="4 12" id="KW-0378">Hydrolase</keyword>
<sequence length="891" mass="97274">MTAKRKHRGIGLLMSSFLTLAGCSVTPPPAIPSGAELQSLDTIARHLLVRHQIIDNRPGDHCDPERGPACFIAEITLSSSVDIAPGDWAIYFSHIAPVQKVTAGDFAIEHINGDLHRLVPAPALAGLTAGTPHTVRYIADLWHLSRSDLMPNYYVAAGRDARVIASTATGIDPATGLETKPHAGTFDDSDRHLRRTPGDLTQPATAQTLFDSNRHAAAISEEVATAIIPTPTSMSRSPGGGRLDLSPGVALQLNGLPRGAVAAAVTALADLGIGENTAGVPLIMTLDPALNIALDGEAGAEPGAYRLQLDSKQITVQTGDQAGAANALRSLAALLMPAGKQVPLLQIEDSPRYNFRGLHLDVARNFHSKALVLTLLEQMAVFKLNKLHLHLGDDEGWRLQIDGLAELTDIGSRRCHDLEENRCLLPQLGSGPNANAGVNGYYTADDYIEILRYATARHIQVLPSLDMPGHARAAVKAMEARYRKYLAQGDRSNAERYLLSDPADATRYESYQFYNDNTLNVCMESTYRFIEKVIDEVALLHRRAGQPLTRYHIGADETAGAWLDSPVCEAFINAGHPGVAAMEDLGGYFIERVAAMLAAKGIEAAGWSDGMGHTDPAGMPAVVQSNAWGALFGDGHKSAHEQVNRGWQVIVSTPDVTYFDMPYEADAFEPGYYWASRGTNTRKVFSFMPDNLPVHAEFWHGHNGQPLVLKDTIERDKNNTISYRPMAAGKRFAGLQGHLWSETVRSDADVEYRLFPRLVALAERAWHRADWEVPYDYSGRDYSAQTRFFTATARRQRDRDWARFASIMALKVLPKLDAAGIRYRIPTAGARLVDNHLHTNVIFPGLAVEYRIDGGAWTVWTAPVAVATAAAIEVRVRSADGRRRGRSWALD</sequence>
<dbReference type="InterPro" id="IPR008965">
    <property type="entry name" value="CBM2/CBM3_carb-bd_dom_sf"/>
</dbReference>
<keyword evidence="13" id="KW-1185">Reference proteome</keyword>
<dbReference type="PROSITE" id="PS51257">
    <property type="entry name" value="PROKAR_LIPOPROTEIN"/>
    <property type="match status" value="1"/>
</dbReference>
<evidence type="ECO:0000256" key="1">
    <source>
        <dbReference type="ARBA" id="ARBA00001231"/>
    </source>
</evidence>
<organism evidence="12 13">
    <name type="scientific">Exilibacterium tricleocarpae</name>
    <dbReference type="NCBI Taxonomy" id="2591008"/>
    <lineage>
        <taxon>Bacteria</taxon>
        <taxon>Pseudomonadati</taxon>
        <taxon>Pseudomonadota</taxon>
        <taxon>Gammaproteobacteria</taxon>
        <taxon>Cellvibrionales</taxon>
        <taxon>Cellvibrionaceae</taxon>
        <taxon>Exilibacterium</taxon>
    </lineage>
</organism>
<evidence type="ECO:0000256" key="6">
    <source>
        <dbReference type="ARBA" id="ARBA00030512"/>
    </source>
</evidence>
<evidence type="ECO:0000256" key="7">
    <source>
        <dbReference type="ARBA" id="ARBA00033000"/>
    </source>
</evidence>
<reference evidence="12 13" key="1">
    <citation type="submission" date="2019-06" db="EMBL/GenBank/DDBJ databases">
        <title>Whole genome sequence for Cellvibrionaceae sp. R142.</title>
        <authorList>
            <person name="Wang G."/>
        </authorList>
    </citation>
    <scope>NUCLEOTIDE SEQUENCE [LARGE SCALE GENOMIC DNA]</scope>
    <source>
        <strain evidence="12 13">R142</strain>
    </source>
</reference>
<dbReference type="Gene3D" id="2.60.40.290">
    <property type="match status" value="1"/>
</dbReference>
<dbReference type="GO" id="GO:0016020">
    <property type="term" value="C:membrane"/>
    <property type="evidence" value="ECO:0007669"/>
    <property type="project" value="TreeGrafter"/>
</dbReference>
<dbReference type="Pfam" id="PF00728">
    <property type="entry name" value="Glyco_hydro_20"/>
    <property type="match status" value="1"/>
</dbReference>
<evidence type="ECO:0000256" key="8">
    <source>
        <dbReference type="PIRSR" id="PIRSR625705-1"/>
    </source>
</evidence>
<evidence type="ECO:0000256" key="2">
    <source>
        <dbReference type="ARBA" id="ARBA00006285"/>
    </source>
</evidence>
<dbReference type="SUPFAM" id="SSF49384">
    <property type="entry name" value="Carbohydrate-binding domain"/>
    <property type="match status" value="1"/>
</dbReference>
<dbReference type="InterPro" id="IPR012291">
    <property type="entry name" value="CBM2_carb-bd_dom_sf"/>
</dbReference>
<dbReference type="InterPro" id="IPR015883">
    <property type="entry name" value="Glyco_hydro_20_cat"/>
</dbReference>
<evidence type="ECO:0000313" key="12">
    <source>
        <dbReference type="EMBL" id="TQV78930.1"/>
    </source>
</evidence>
<gene>
    <name evidence="12" type="ORF">FKG94_13030</name>
</gene>
<feature type="active site" description="Proton donor" evidence="8">
    <location>
        <position position="557"/>
    </location>
</feature>
<dbReference type="OrthoDB" id="9763537at2"/>
<comment type="catalytic activity">
    <reaction evidence="1">
        <text>Hydrolysis of terminal non-reducing N-acetyl-D-hexosamine residues in N-acetyl-beta-D-hexosaminides.</text>
        <dbReference type="EC" id="3.2.1.52"/>
    </reaction>
</comment>
<dbReference type="CDD" id="cd02847">
    <property type="entry name" value="E_set_Chitobiase_C"/>
    <property type="match status" value="1"/>
</dbReference>
<dbReference type="EMBL" id="VHSG01000012">
    <property type="protein sequence ID" value="TQV78930.1"/>
    <property type="molecule type" value="Genomic_DNA"/>
</dbReference>
<comment type="similarity">
    <text evidence="2">Belongs to the glycosyl hydrolase 20 family.</text>
</comment>
<dbReference type="SUPFAM" id="SSF55545">
    <property type="entry name" value="beta-N-acetylhexosaminidase-like domain"/>
    <property type="match status" value="1"/>
</dbReference>
<proteinExistence type="inferred from homology"/>
<dbReference type="PRINTS" id="PR00738">
    <property type="entry name" value="GLHYDRLASE20"/>
</dbReference>
<feature type="signal peptide" evidence="10">
    <location>
        <begin position="1"/>
        <end position="21"/>
    </location>
</feature>
<keyword evidence="5" id="KW-0326">Glycosidase</keyword>
<feature type="region of interest" description="Disordered" evidence="9">
    <location>
        <begin position="174"/>
        <end position="200"/>
    </location>
</feature>
<evidence type="ECO:0000313" key="13">
    <source>
        <dbReference type="Proteomes" id="UP000319732"/>
    </source>
</evidence>
<dbReference type="Pfam" id="PF03174">
    <property type="entry name" value="CHB_HEX_C"/>
    <property type="match status" value="1"/>
</dbReference>
<dbReference type="GO" id="GO:0030203">
    <property type="term" value="P:glycosaminoglycan metabolic process"/>
    <property type="evidence" value="ECO:0007669"/>
    <property type="project" value="TreeGrafter"/>
</dbReference>
<dbReference type="SMART" id="SM01081">
    <property type="entry name" value="CHB_HEX"/>
    <property type="match status" value="1"/>
</dbReference>
<dbReference type="Gene3D" id="3.30.379.10">
    <property type="entry name" value="Chitobiase/beta-hexosaminidase domain 2-like"/>
    <property type="match status" value="1"/>
</dbReference>
<evidence type="ECO:0000259" key="11">
    <source>
        <dbReference type="SMART" id="SM01081"/>
    </source>
</evidence>
<evidence type="ECO:0000256" key="4">
    <source>
        <dbReference type="ARBA" id="ARBA00022801"/>
    </source>
</evidence>
<keyword evidence="10" id="KW-0732">Signal</keyword>
<dbReference type="Gene3D" id="3.20.20.80">
    <property type="entry name" value="Glycosidases"/>
    <property type="match status" value="1"/>
</dbReference>
<dbReference type="SUPFAM" id="SSF81296">
    <property type="entry name" value="E set domains"/>
    <property type="match status" value="1"/>
</dbReference>
<dbReference type="PANTHER" id="PTHR22600:SF57">
    <property type="entry name" value="BETA-N-ACETYLHEXOSAMINIDASE"/>
    <property type="match status" value="1"/>
</dbReference>
<name>A0A545TNX9_9GAMM</name>
<dbReference type="Proteomes" id="UP000319732">
    <property type="component" value="Unassembled WGS sequence"/>
</dbReference>
<dbReference type="InterPro" id="IPR015882">
    <property type="entry name" value="HEX_bac_N"/>
</dbReference>
<protein>
    <recommendedName>
        <fullName evidence="3">beta-N-acetylhexosaminidase</fullName>
        <ecNumber evidence="3">3.2.1.52</ecNumber>
    </recommendedName>
    <alternativeName>
        <fullName evidence="6">Beta-N-acetylhexosaminidase</fullName>
    </alternativeName>
    <alternativeName>
        <fullName evidence="7">N-acetyl-beta-glucosaminidase</fullName>
    </alternativeName>
</protein>
<dbReference type="InterPro" id="IPR017853">
    <property type="entry name" value="GH"/>
</dbReference>